<dbReference type="InterPro" id="IPR050799">
    <property type="entry name" value="ZIP_Transporter"/>
</dbReference>
<dbReference type="STRING" id="30732.ENSOMEP00000002554"/>
<dbReference type="GO" id="GO:0071578">
    <property type="term" value="P:zinc ion import across plasma membrane"/>
    <property type="evidence" value="ECO:0007669"/>
    <property type="project" value="TreeGrafter"/>
</dbReference>
<dbReference type="PANTHER" id="PTHR12191">
    <property type="entry name" value="SOLUTE CARRIER FAMILY 39"/>
    <property type="match status" value="1"/>
</dbReference>
<feature type="transmembrane region" description="Helical" evidence="9">
    <location>
        <begin position="628"/>
        <end position="651"/>
    </location>
</feature>
<evidence type="ECO:0000259" key="10">
    <source>
        <dbReference type="Pfam" id="PF18292"/>
    </source>
</evidence>
<dbReference type="Ensembl" id="ENSOMET00000012300.1">
    <property type="protein sequence ID" value="ENSOMEP00000002554.1"/>
    <property type="gene ID" value="ENSOMEG00000003515.1"/>
</dbReference>
<dbReference type="Proteomes" id="UP000261560">
    <property type="component" value="Unplaced"/>
</dbReference>
<evidence type="ECO:0000256" key="3">
    <source>
        <dbReference type="ARBA" id="ARBA00022692"/>
    </source>
</evidence>
<dbReference type="GeneTree" id="ENSGT00940000157914"/>
<reference evidence="11" key="2">
    <citation type="submission" date="2025-09" db="UniProtKB">
        <authorList>
            <consortium name="Ensembl"/>
        </authorList>
    </citation>
    <scope>IDENTIFICATION</scope>
</reference>
<feature type="transmembrane region" description="Helical" evidence="9">
    <location>
        <begin position="569"/>
        <end position="589"/>
    </location>
</feature>
<evidence type="ECO:0000256" key="7">
    <source>
        <dbReference type="ARBA" id="ARBA00042541"/>
    </source>
</evidence>
<organism evidence="11 12">
    <name type="scientific">Oryzias melastigma</name>
    <name type="common">Marine medaka</name>
    <dbReference type="NCBI Taxonomy" id="30732"/>
    <lineage>
        <taxon>Eukaryota</taxon>
        <taxon>Metazoa</taxon>
        <taxon>Chordata</taxon>
        <taxon>Craniata</taxon>
        <taxon>Vertebrata</taxon>
        <taxon>Euteleostomi</taxon>
        <taxon>Actinopterygii</taxon>
        <taxon>Neopterygii</taxon>
        <taxon>Teleostei</taxon>
        <taxon>Neoteleostei</taxon>
        <taxon>Acanthomorphata</taxon>
        <taxon>Ovalentaria</taxon>
        <taxon>Atherinomorphae</taxon>
        <taxon>Beloniformes</taxon>
        <taxon>Adrianichthyidae</taxon>
        <taxon>Oryziinae</taxon>
        <taxon>Oryzias</taxon>
    </lineage>
</organism>
<evidence type="ECO:0000256" key="6">
    <source>
        <dbReference type="ARBA" id="ARBA00040591"/>
    </source>
</evidence>
<evidence type="ECO:0000256" key="9">
    <source>
        <dbReference type="SAM" id="Phobius"/>
    </source>
</evidence>
<protein>
    <recommendedName>
        <fullName evidence="6">Zinc transporter ZIP12</fullName>
    </recommendedName>
    <alternativeName>
        <fullName evidence="7">Solute carrier family 39 member 12</fullName>
    </alternativeName>
    <alternativeName>
        <fullName evidence="8">Zrt- and Irt-like protein 12</fullName>
    </alternativeName>
</protein>
<dbReference type="InterPro" id="IPR041137">
    <property type="entry name" value="ZIP4_N"/>
</dbReference>
<dbReference type="OMA" id="YKANNFA"/>
<keyword evidence="3 9" id="KW-0812">Transmembrane</keyword>
<feature type="transmembrane region" description="Helical" evidence="9">
    <location>
        <begin position="595"/>
        <end position="616"/>
    </location>
</feature>
<evidence type="ECO:0000256" key="2">
    <source>
        <dbReference type="ARBA" id="ARBA00006939"/>
    </source>
</evidence>
<comment type="similarity">
    <text evidence="2">Belongs to the ZIP transporter (TC 2.A.5) family.</text>
</comment>
<feature type="domain" description="Zinc transporter ZIP4 N-terminal" evidence="10">
    <location>
        <begin position="96"/>
        <end position="251"/>
    </location>
</feature>
<feature type="transmembrane region" description="Helical" evidence="9">
    <location>
        <begin position="417"/>
        <end position="445"/>
    </location>
</feature>
<reference evidence="11" key="1">
    <citation type="submission" date="2025-08" db="UniProtKB">
        <authorList>
            <consortium name="Ensembl"/>
        </authorList>
    </citation>
    <scope>IDENTIFICATION</scope>
</reference>
<keyword evidence="4 9" id="KW-1133">Transmembrane helix</keyword>
<evidence type="ECO:0000313" key="12">
    <source>
        <dbReference type="Proteomes" id="UP000261560"/>
    </source>
</evidence>
<feature type="transmembrane region" description="Helical" evidence="9">
    <location>
        <begin position="387"/>
        <end position="410"/>
    </location>
</feature>
<dbReference type="GO" id="GO:0005886">
    <property type="term" value="C:plasma membrane"/>
    <property type="evidence" value="ECO:0007669"/>
    <property type="project" value="TreeGrafter"/>
</dbReference>
<feature type="transmembrane region" description="Helical" evidence="9">
    <location>
        <begin position="465"/>
        <end position="482"/>
    </location>
</feature>
<evidence type="ECO:0000256" key="5">
    <source>
        <dbReference type="ARBA" id="ARBA00023136"/>
    </source>
</evidence>
<sequence length="657" mass="72075">MNASLTRNKVFSVVPHLSLNLSFNFLISVWSLRKAESSEGDRNMNFRSAASCLLLLLFSPLGAQTSKDQGNLSALLKGLDLSTGDKPQLQNTTSVLISKVLQAVECAERTGMTQNTCKKVKPTFVALSVVDDRDKDHLNEEDYQRISTVLLHYIINMQNLCRANAASPSSPGDLQSYILALTNTHPAEDSQFLSYKEIESILRLINQHYRPSNQDSPSTSQVCFLADVSSVGTASVPKLAAAIIGHILQGHTLKPSNLSNPDVFTDYVFKYVNRTRYLQMMGKPEGSLHPNFKLETLQSLLVSLIRSGEKLRILRFHCSSFVLMDHNQVCFSANQLVDISSVDPSSPISKENFRQICPAIIQQLLGNACKSAKPKTKGSPPTAMEKYGYSTAAVLLITVGSMFSVCLIFFHSCKETYALVLQLFVGLAVGTLSGDALLHLIPQILGLHDDLHSHADAQHVHEKEYLWKVLGLIAGIYGFFLIEKMFSTLVPNKTQCLSPGQGVPLLAVMVIVGDSLHNFADGLAVGAAFSSSVETGMAVTVAILCHEIPHEMGDFAVLLNSGLSVKTAVLMNFLSALTAFMGLFIGLLVSSESEVQLWIFSITAGIFLYLSLVEMLPEMSRVKSDRPGLTFLLQNLGLWMGWACLFFIAVFEHKLKF</sequence>
<evidence type="ECO:0000313" key="11">
    <source>
        <dbReference type="Ensembl" id="ENSOMEP00000002554.1"/>
    </source>
</evidence>
<dbReference type="InterPro" id="IPR003689">
    <property type="entry name" value="ZIP"/>
</dbReference>
<dbReference type="GO" id="GO:0030003">
    <property type="term" value="P:intracellular monoatomic cation homeostasis"/>
    <property type="evidence" value="ECO:0007669"/>
    <property type="project" value="TreeGrafter"/>
</dbReference>
<dbReference type="GO" id="GO:0005385">
    <property type="term" value="F:zinc ion transmembrane transporter activity"/>
    <property type="evidence" value="ECO:0007669"/>
    <property type="project" value="TreeGrafter"/>
</dbReference>
<evidence type="ECO:0000256" key="1">
    <source>
        <dbReference type="ARBA" id="ARBA00004141"/>
    </source>
</evidence>
<evidence type="ECO:0000256" key="8">
    <source>
        <dbReference type="ARBA" id="ARBA00042971"/>
    </source>
</evidence>
<dbReference type="PANTHER" id="PTHR12191:SF4">
    <property type="entry name" value="ZINC TRANSPORTER ZIP12"/>
    <property type="match status" value="1"/>
</dbReference>
<dbReference type="Pfam" id="PF02535">
    <property type="entry name" value="Zip"/>
    <property type="match status" value="2"/>
</dbReference>
<comment type="subcellular location">
    <subcellularLocation>
        <location evidence="1">Membrane</location>
        <topology evidence="1">Multi-pass membrane protein</topology>
    </subcellularLocation>
</comment>
<dbReference type="Pfam" id="PF18292">
    <property type="entry name" value="ZIP4_domain"/>
    <property type="match status" value="1"/>
</dbReference>
<dbReference type="AlphaFoldDB" id="A0A3B3BBL8"/>
<name>A0A3B3BBL8_ORYME</name>
<proteinExistence type="inferred from homology"/>
<evidence type="ECO:0000256" key="4">
    <source>
        <dbReference type="ARBA" id="ARBA00022989"/>
    </source>
</evidence>
<accession>A0A3B3BBL8</accession>
<dbReference type="GO" id="GO:0140410">
    <property type="term" value="F:monoatomic cation:bicarbonate symporter activity"/>
    <property type="evidence" value="ECO:0007669"/>
    <property type="project" value="TreeGrafter"/>
</dbReference>
<keyword evidence="12" id="KW-1185">Reference proteome</keyword>
<dbReference type="PaxDb" id="30732-ENSOMEP00000002554"/>
<keyword evidence="5 9" id="KW-0472">Membrane</keyword>